<dbReference type="EMBL" id="CAKJTJ010000012">
    <property type="protein sequence ID" value="CAG9621664.1"/>
    <property type="molecule type" value="Genomic_DNA"/>
</dbReference>
<protein>
    <submittedName>
        <fullName evidence="2">Spore coat protein X</fullName>
    </submittedName>
</protein>
<evidence type="ECO:0000313" key="2">
    <source>
        <dbReference type="EMBL" id="CAG9621664.1"/>
    </source>
</evidence>
<proteinExistence type="predicted"/>
<name>A0ABM8YPE2_9BACI</name>
<feature type="domain" description="Spore coat protein X/V" evidence="1">
    <location>
        <begin position="34"/>
        <end position="91"/>
    </location>
</feature>
<evidence type="ECO:0000313" key="3">
    <source>
        <dbReference type="Proteomes" id="UP000789833"/>
    </source>
</evidence>
<evidence type="ECO:0000259" key="1">
    <source>
        <dbReference type="Pfam" id="PF07552"/>
    </source>
</evidence>
<comment type="caution">
    <text evidence="2">The sequence shown here is derived from an EMBL/GenBank/DDBJ whole genome shotgun (WGS) entry which is preliminary data.</text>
</comment>
<keyword evidence="3" id="KW-1185">Reference proteome</keyword>
<gene>
    <name evidence="2" type="primary">cotX</name>
    <name evidence="2" type="ORF">BACCIP111883_02437</name>
</gene>
<accession>A0ABM8YPE2</accession>
<reference evidence="2 3" key="1">
    <citation type="submission" date="2021-10" db="EMBL/GenBank/DDBJ databases">
        <authorList>
            <person name="Criscuolo A."/>
        </authorList>
    </citation>
    <scope>NUCLEOTIDE SEQUENCE [LARGE SCALE GENOMIC DNA]</scope>
    <source>
        <strain evidence="3">CIP 111883</strain>
    </source>
</reference>
<organism evidence="2 3">
    <name type="scientific">Sutcliffiella rhizosphaerae</name>
    <dbReference type="NCBI Taxonomy" id="2880967"/>
    <lineage>
        <taxon>Bacteria</taxon>
        <taxon>Bacillati</taxon>
        <taxon>Bacillota</taxon>
        <taxon>Bacilli</taxon>
        <taxon>Bacillales</taxon>
        <taxon>Bacillaceae</taxon>
        <taxon>Sutcliffiella</taxon>
    </lineage>
</organism>
<dbReference type="Proteomes" id="UP000789833">
    <property type="component" value="Unassembled WGS sequence"/>
</dbReference>
<sequence length="156" mass="17164">MRNVDNWLFGSRECSNSCNNTWNALDERSRHPLDDIAQEADQVNKMIQKSFEQIVIRNSCDVEVSTTDTKIAASLQAAIQAAIALVISVSIADSSKAETITQELLQKSKSVQVNHQQTVIENSKGVRVATTDTDVTLNIQLLIQLLIALVVSVDIL</sequence>
<keyword evidence="2" id="KW-0167">Capsid protein</keyword>
<dbReference type="RefSeq" id="WP_230501547.1">
    <property type="nucleotide sequence ID" value="NZ_CAKJTJ010000012.1"/>
</dbReference>
<keyword evidence="2" id="KW-0946">Virion</keyword>
<feature type="domain" description="Spore coat protein X/V" evidence="1">
    <location>
        <begin position="98"/>
        <end position="155"/>
    </location>
</feature>
<dbReference type="InterPro" id="IPR011428">
    <property type="entry name" value="Spore_coat_X/V"/>
</dbReference>
<dbReference type="Pfam" id="PF07552">
    <property type="entry name" value="Coat_X"/>
    <property type="match status" value="2"/>
</dbReference>